<evidence type="ECO:0000313" key="9">
    <source>
        <dbReference type="Proteomes" id="UP000076587"/>
    </source>
</evidence>
<keyword evidence="5 7" id="KW-1133">Transmembrane helix</keyword>
<evidence type="ECO:0000256" key="7">
    <source>
        <dbReference type="SAM" id="Phobius"/>
    </source>
</evidence>
<keyword evidence="3" id="KW-1003">Cell membrane</keyword>
<dbReference type="PATRIC" id="fig|1365253.3.peg.4217"/>
<dbReference type="Pfam" id="PF07681">
    <property type="entry name" value="DoxX"/>
    <property type="match status" value="1"/>
</dbReference>
<keyword evidence="4 7" id="KW-0812">Transmembrane</keyword>
<comment type="caution">
    <text evidence="8">The sequence shown here is derived from an EMBL/GenBank/DDBJ whole genome shotgun (WGS) entry which is preliminary data.</text>
</comment>
<evidence type="ECO:0000313" key="8">
    <source>
        <dbReference type="EMBL" id="KZN44165.1"/>
    </source>
</evidence>
<dbReference type="AlphaFoldDB" id="A0A161XVH3"/>
<dbReference type="EMBL" id="AUXT01000197">
    <property type="protein sequence ID" value="KZN44165.1"/>
    <property type="molecule type" value="Genomic_DNA"/>
</dbReference>
<keyword evidence="6 7" id="KW-0472">Membrane</keyword>
<dbReference type="InterPro" id="IPR051907">
    <property type="entry name" value="DoxX-like_oxidoreductase"/>
</dbReference>
<evidence type="ECO:0000256" key="6">
    <source>
        <dbReference type="ARBA" id="ARBA00023136"/>
    </source>
</evidence>
<evidence type="ECO:0000256" key="4">
    <source>
        <dbReference type="ARBA" id="ARBA00022692"/>
    </source>
</evidence>
<evidence type="ECO:0000256" key="2">
    <source>
        <dbReference type="ARBA" id="ARBA00006679"/>
    </source>
</evidence>
<feature type="transmembrane region" description="Helical" evidence="7">
    <location>
        <begin position="206"/>
        <end position="225"/>
    </location>
</feature>
<protein>
    <recommendedName>
        <fullName evidence="10">Quinol oxidase</fullName>
    </recommendedName>
</protein>
<gene>
    <name evidence="8" type="ORF">N482_17350</name>
</gene>
<evidence type="ECO:0000256" key="1">
    <source>
        <dbReference type="ARBA" id="ARBA00004651"/>
    </source>
</evidence>
<comment type="similarity">
    <text evidence="2">Belongs to the DoxX family.</text>
</comment>
<evidence type="ECO:0008006" key="10">
    <source>
        <dbReference type="Google" id="ProtNLM"/>
    </source>
</evidence>
<reference evidence="8 9" key="1">
    <citation type="submission" date="2013-07" db="EMBL/GenBank/DDBJ databases">
        <title>Comparative Genomic and Metabolomic Analysis of Twelve Strains of Pseudoalteromonas luteoviolacea.</title>
        <authorList>
            <person name="Vynne N.G."/>
            <person name="Mansson M."/>
            <person name="Gram L."/>
        </authorList>
    </citation>
    <scope>NUCLEOTIDE SEQUENCE [LARGE SCALE GENOMIC DNA]</scope>
    <source>
        <strain evidence="8 9">NCIMB 1942</strain>
    </source>
</reference>
<feature type="transmembrane region" description="Helical" evidence="7">
    <location>
        <begin position="32"/>
        <end position="50"/>
    </location>
</feature>
<organism evidence="8 9">
    <name type="scientific">Pseudoalteromonas luteoviolacea NCIMB 1942</name>
    <dbReference type="NCBI Taxonomy" id="1365253"/>
    <lineage>
        <taxon>Bacteria</taxon>
        <taxon>Pseudomonadati</taxon>
        <taxon>Pseudomonadota</taxon>
        <taxon>Gammaproteobacteria</taxon>
        <taxon>Alteromonadales</taxon>
        <taxon>Pseudoalteromonadaceae</taxon>
        <taxon>Pseudoalteromonas</taxon>
    </lineage>
</organism>
<proteinExistence type="inferred from homology"/>
<feature type="transmembrane region" description="Helical" evidence="7">
    <location>
        <begin position="90"/>
        <end position="107"/>
    </location>
</feature>
<dbReference type="GO" id="GO:0005886">
    <property type="term" value="C:plasma membrane"/>
    <property type="evidence" value="ECO:0007669"/>
    <property type="project" value="UniProtKB-SubCell"/>
</dbReference>
<evidence type="ECO:0000256" key="5">
    <source>
        <dbReference type="ARBA" id="ARBA00022989"/>
    </source>
</evidence>
<name>A0A161XVH3_9GAMM</name>
<dbReference type="InterPro" id="IPR032808">
    <property type="entry name" value="DoxX"/>
</dbReference>
<dbReference type="Proteomes" id="UP000076587">
    <property type="component" value="Unassembled WGS sequence"/>
</dbReference>
<accession>A0A161XVH3</accession>
<dbReference type="PANTHER" id="PTHR33452:SF19">
    <property type="entry name" value="DOXX FAMILY PROTEIN"/>
    <property type="match status" value="1"/>
</dbReference>
<dbReference type="PANTHER" id="PTHR33452">
    <property type="entry name" value="OXIDOREDUCTASE CATD-RELATED"/>
    <property type="match status" value="1"/>
</dbReference>
<comment type="subcellular location">
    <subcellularLocation>
        <location evidence="1">Cell membrane</location>
        <topology evidence="1">Multi-pass membrane protein</topology>
    </subcellularLocation>
</comment>
<sequence length="239" mass="26549">MNIQKSVDVPMIKNIQSIYQTSIEKTEIMSGLAPLLLRLIIAPVMIIAGYNKLNLSKENAGFFESFLADENVVAWFGNADWGLGLPFPDLLAFLAGWTEFLGGWLILLGLLTRLVSIPLMVTMFVAATQVHWHNGWFSVAPANPDTSAAQVFAWLGSDTAQKSLENSLEVAERLERIKSIVSTHGFPEYLYEKGNIVVLNNGIEFAAIYFAMFLSLFFTGGGRLFSIDYWLSRKLGSND</sequence>
<evidence type="ECO:0000256" key="3">
    <source>
        <dbReference type="ARBA" id="ARBA00022475"/>
    </source>
</evidence>